<evidence type="ECO:0000313" key="2">
    <source>
        <dbReference type="EMBL" id="TGD36362.1"/>
    </source>
</evidence>
<dbReference type="Pfam" id="PF01381">
    <property type="entry name" value="HTH_3"/>
    <property type="match status" value="1"/>
</dbReference>
<proteinExistence type="predicted"/>
<name>A0A4Z0KCZ5_BREAU</name>
<dbReference type="EMBL" id="RHFF01000040">
    <property type="protein sequence ID" value="TGD36362.1"/>
    <property type="molecule type" value="Genomic_DNA"/>
</dbReference>
<dbReference type="GO" id="GO:0003677">
    <property type="term" value="F:DNA binding"/>
    <property type="evidence" value="ECO:0007669"/>
    <property type="project" value="InterPro"/>
</dbReference>
<accession>A0A4Z0KCZ5</accession>
<dbReference type="AlphaFoldDB" id="A0A4Z0KCZ5"/>
<dbReference type="Gene3D" id="1.10.260.40">
    <property type="entry name" value="lambda repressor-like DNA-binding domains"/>
    <property type="match status" value="1"/>
</dbReference>
<evidence type="ECO:0000313" key="3">
    <source>
        <dbReference type="Proteomes" id="UP000297736"/>
    </source>
</evidence>
<protein>
    <submittedName>
        <fullName evidence="2">XRE family transcriptional regulator</fullName>
    </submittedName>
</protein>
<dbReference type="Proteomes" id="UP000297736">
    <property type="component" value="Unassembled WGS sequence"/>
</dbReference>
<dbReference type="PROSITE" id="PS50943">
    <property type="entry name" value="HTH_CROC1"/>
    <property type="match status" value="1"/>
</dbReference>
<dbReference type="PANTHER" id="PTHR43236">
    <property type="entry name" value="ANTITOXIN HIGA1"/>
    <property type="match status" value="1"/>
</dbReference>
<dbReference type="InterPro" id="IPR001387">
    <property type="entry name" value="Cro/C1-type_HTH"/>
</dbReference>
<evidence type="ECO:0000259" key="1">
    <source>
        <dbReference type="PROSITE" id="PS50943"/>
    </source>
</evidence>
<dbReference type="SUPFAM" id="SSF47413">
    <property type="entry name" value="lambda repressor-like DNA-binding domains"/>
    <property type="match status" value="1"/>
</dbReference>
<dbReference type="SMART" id="SM00530">
    <property type="entry name" value="HTH_XRE"/>
    <property type="match status" value="1"/>
</dbReference>
<gene>
    <name evidence="2" type="ORF">EB834_20025</name>
</gene>
<feature type="domain" description="HTH cro/C1-type" evidence="1">
    <location>
        <begin position="23"/>
        <end position="77"/>
    </location>
</feature>
<dbReference type="InterPro" id="IPR052345">
    <property type="entry name" value="Rad_response_metalloprotease"/>
</dbReference>
<dbReference type="CDD" id="cd00093">
    <property type="entry name" value="HTH_XRE"/>
    <property type="match status" value="1"/>
</dbReference>
<dbReference type="PANTHER" id="PTHR43236:SF1">
    <property type="entry name" value="BLL7220 PROTEIN"/>
    <property type="match status" value="1"/>
</dbReference>
<sequence length="126" mass="13477">MPDLPAHNPEQKATMQARLGARLKEARETLGITQEDAATAVGIPRTAIVSMERGTRNVSATELSVMASLYRRSVPWLLGEPSDAPVDGNALFRATASLSEADKKQVLRFAQFLSSAGTPPSTDQAL</sequence>
<comment type="caution">
    <text evidence="2">The sequence shown here is derived from an EMBL/GenBank/DDBJ whole genome shotgun (WGS) entry which is preliminary data.</text>
</comment>
<reference evidence="2 3" key="1">
    <citation type="submission" date="2018-10" db="EMBL/GenBank/DDBJ databases">
        <title>Brevibacterium genomes from Austrain hard cheese rinds.</title>
        <authorList>
            <person name="Anast J.M."/>
            <person name="Dzieciol M."/>
            <person name="Schultz D.L."/>
            <person name="Mann E."/>
            <person name="Wagner M."/>
            <person name="Schmitz-Esser S."/>
        </authorList>
    </citation>
    <scope>NUCLEOTIDE SEQUENCE [LARGE SCALE GENOMIC DNA]</scope>
    <source>
        <strain evidence="2 3">L261</strain>
    </source>
</reference>
<organism evidence="2 3">
    <name type="scientific">Brevibacterium aurantiacum</name>
    <dbReference type="NCBI Taxonomy" id="273384"/>
    <lineage>
        <taxon>Bacteria</taxon>
        <taxon>Bacillati</taxon>
        <taxon>Actinomycetota</taxon>
        <taxon>Actinomycetes</taxon>
        <taxon>Micrococcales</taxon>
        <taxon>Brevibacteriaceae</taxon>
        <taxon>Brevibacterium</taxon>
    </lineage>
</organism>
<dbReference type="InterPro" id="IPR010982">
    <property type="entry name" value="Lambda_DNA-bd_dom_sf"/>
</dbReference>